<dbReference type="EMBL" id="LZFP01000001">
    <property type="protein sequence ID" value="OBR41945.1"/>
    <property type="molecule type" value="Genomic_DNA"/>
</dbReference>
<protein>
    <submittedName>
        <fullName evidence="1">Uncharacterized protein</fullName>
    </submittedName>
</protein>
<proteinExistence type="predicted"/>
<dbReference type="AlphaFoldDB" id="A0A1B7ZEF4"/>
<gene>
    <name evidence="1" type="ORF">A9200_00715</name>
</gene>
<sequence>MCLNKHYEKPYCKLMENKKVKYYDKVSPLSHFYDFGLTPDDIKVSIIDSFAPYFSNQENLKKYAVSDLTSNWLAYLSVYKEYPDSLRFLDNILDIFNGAKEKNEKLTIESYAQWMPETTQSVSRFWSLHNNQMKLHKLCIEDFVEESLHMIGQTIEGLSKSFFKMLLQLNKIKRNKQYDITEIKQKDLGVVIDELINTTELTELLILQPHDIRLNQWRNIAYHHNSRIINNEIICGFNKSGNVFEFKLTRQELSEILKRILLIFKLVRISETIFGFDNLENVQSEVNKYYKTLINIRDDGKLLDFYSGIESQGFRIVELKTSDRKSMLVLKDLEPYGDFIKRAIHSSQFLYNFWLYTESEYLQVEYQLFNGEKFFTSEIDNKGFIDSSEKSTLSKMLKNVKFTPHIKEYQDINPIDTINFPEELEKLKSGFLTQQGERISIKEFSEQFTQSVFCNYLVLKSEGFEDSTIKINVGSDGSLVTGEKNNKPMILQVPARIINLTLQKYILNLIGKTIELYNNGRLKYVVVESTKLNHRFYHKKSQIRERLMGTEEKE</sequence>
<organism evidence="1 2">
    <name type="scientific">Maribacter hydrothermalis</name>
    <dbReference type="NCBI Taxonomy" id="1836467"/>
    <lineage>
        <taxon>Bacteria</taxon>
        <taxon>Pseudomonadati</taxon>
        <taxon>Bacteroidota</taxon>
        <taxon>Flavobacteriia</taxon>
        <taxon>Flavobacteriales</taxon>
        <taxon>Flavobacteriaceae</taxon>
        <taxon>Maribacter</taxon>
    </lineage>
</organism>
<reference evidence="2" key="1">
    <citation type="submission" date="2016-06" db="EMBL/GenBank/DDBJ databases">
        <authorList>
            <person name="Zhan P."/>
        </authorList>
    </citation>
    <scope>NUCLEOTIDE SEQUENCE [LARGE SCALE GENOMIC DNA]</scope>
    <source>
        <strain evidence="2">T28</strain>
    </source>
</reference>
<evidence type="ECO:0000313" key="1">
    <source>
        <dbReference type="EMBL" id="OBR41945.1"/>
    </source>
</evidence>
<dbReference type="STRING" id="1836467.BTR34_09080"/>
<accession>A0A1B7ZEF4</accession>
<comment type="caution">
    <text evidence="1">The sequence shown here is derived from an EMBL/GenBank/DDBJ whole genome shotgun (WGS) entry which is preliminary data.</text>
</comment>
<dbReference type="Proteomes" id="UP000092164">
    <property type="component" value="Unassembled WGS sequence"/>
</dbReference>
<keyword evidence="2" id="KW-1185">Reference proteome</keyword>
<name>A0A1B7ZEF4_9FLAO</name>
<evidence type="ECO:0000313" key="2">
    <source>
        <dbReference type="Proteomes" id="UP000092164"/>
    </source>
</evidence>